<evidence type="ECO:0000313" key="2">
    <source>
        <dbReference type="EMBL" id="QSQ27152.1"/>
    </source>
</evidence>
<dbReference type="GO" id="GO:0016787">
    <property type="term" value="F:hydrolase activity"/>
    <property type="evidence" value="ECO:0007669"/>
    <property type="project" value="UniProtKB-KW"/>
</dbReference>
<evidence type="ECO:0000259" key="1">
    <source>
        <dbReference type="Pfam" id="PF00561"/>
    </source>
</evidence>
<sequence>MNAVPLAIAGDAGEDRFCDVSQGMRICFRTWGSVTGEPLLLLAGLGLHLTSWPKALIDALVERGFYVIAFDNRDVGRSSRASVPPPGKFRQLFRLPRADAYDLGDMATDTVGLLDHLGVASAHLVGMSMGGMIAQTLAARHPSRARTLTSIFSTTGARSVGQPAFSTIMRLAKRPASTSEEAMTNYLGIVRHIAATGFPIDDASIRAYAAEAWERGDGRTAHVGAARQIGAIMKSGDRTHELRRITAPTLVIHGDTDLMVHPSGGHATAAAIPGARHVTIAGMGHYLADGVLEQLIDLTVDHARRGTQHARP</sequence>
<proteinExistence type="predicted"/>
<dbReference type="Pfam" id="PF00561">
    <property type="entry name" value="Abhydrolase_1"/>
    <property type="match status" value="1"/>
</dbReference>
<dbReference type="SUPFAM" id="SSF53474">
    <property type="entry name" value="alpha/beta-Hydrolases"/>
    <property type="match status" value="1"/>
</dbReference>
<gene>
    <name evidence="2" type="ORF">JY651_20545</name>
</gene>
<dbReference type="RefSeq" id="WP_206728679.1">
    <property type="nucleotide sequence ID" value="NZ_CP071090.1"/>
</dbReference>
<organism evidence="2 3">
    <name type="scientific">Pyxidicoccus parkwayensis</name>
    <dbReference type="NCBI Taxonomy" id="2813578"/>
    <lineage>
        <taxon>Bacteria</taxon>
        <taxon>Pseudomonadati</taxon>
        <taxon>Myxococcota</taxon>
        <taxon>Myxococcia</taxon>
        <taxon>Myxococcales</taxon>
        <taxon>Cystobacterineae</taxon>
        <taxon>Myxococcaceae</taxon>
        <taxon>Pyxidicoccus</taxon>
    </lineage>
</organism>
<reference evidence="2 3" key="1">
    <citation type="submission" date="2021-02" db="EMBL/GenBank/DDBJ databases">
        <title>De Novo genome assembly of isolated myxobacteria.</title>
        <authorList>
            <person name="Stevens D.C."/>
        </authorList>
    </citation>
    <scope>NUCLEOTIDE SEQUENCE [LARGE SCALE GENOMIC DNA]</scope>
    <source>
        <strain evidence="3">SCPEA02</strain>
    </source>
</reference>
<name>A0ABX7P9N2_9BACT</name>
<dbReference type="Proteomes" id="UP000662747">
    <property type="component" value="Chromosome"/>
</dbReference>
<accession>A0ABX7P9N2</accession>
<dbReference type="PANTHER" id="PTHR43433">
    <property type="entry name" value="HYDROLASE, ALPHA/BETA FOLD FAMILY PROTEIN"/>
    <property type="match status" value="1"/>
</dbReference>
<dbReference type="InterPro" id="IPR029058">
    <property type="entry name" value="AB_hydrolase_fold"/>
</dbReference>
<keyword evidence="3" id="KW-1185">Reference proteome</keyword>
<dbReference type="InterPro" id="IPR050471">
    <property type="entry name" value="AB_hydrolase"/>
</dbReference>
<protein>
    <submittedName>
        <fullName evidence="2">Alpha/beta fold hydrolase</fullName>
    </submittedName>
</protein>
<dbReference type="Gene3D" id="3.40.50.1820">
    <property type="entry name" value="alpha/beta hydrolase"/>
    <property type="match status" value="1"/>
</dbReference>
<dbReference type="EMBL" id="CP071090">
    <property type="protein sequence ID" value="QSQ27152.1"/>
    <property type="molecule type" value="Genomic_DNA"/>
</dbReference>
<dbReference type="InterPro" id="IPR000073">
    <property type="entry name" value="AB_hydrolase_1"/>
</dbReference>
<evidence type="ECO:0000313" key="3">
    <source>
        <dbReference type="Proteomes" id="UP000662747"/>
    </source>
</evidence>
<feature type="domain" description="AB hydrolase-1" evidence="1">
    <location>
        <begin position="38"/>
        <end position="287"/>
    </location>
</feature>
<dbReference type="PANTHER" id="PTHR43433:SF5">
    <property type="entry name" value="AB HYDROLASE-1 DOMAIN-CONTAINING PROTEIN"/>
    <property type="match status" value="1"/>
</dbReference>
<keyword evidence="2" id="KW-0378">Hydrolase</keyword>